<gene>
    <name evidence="3" type="ORF">ABUL08_09195</name>
    <name evidence="2" type="ORF">VK199_09150</name>
</gene>
<dbReference type="RefSeq" id="WP_350936455.1">
    <property type="nucleotide sequence ID" value="NZ_CP157762.1"/>
</dbReference>
<reference evidence="2" key="1">
    <citation type="submission" date="2024-01" db="EMBL/GenBank/DDBJ databases">
        <title>The genome sequence of Micromonospora mangrovi CCTCC AA 2012012.</title>
        <authorList>
            <person name="Gao J."/>
        </authorList>
    </citation>
    <scope>NUCLEOTIDE SEQUENCE</scope>
    <source>
        <strain evidence="2">CCTCC AA 2012012</strain>
    </source>
</reference>
<evidence type="ECO:0000256" key="1">
    <source>
        <dbReference type="SAM" id="SignalP"/>
    </source>
</evidence>
<feature type="signal peptide" evidence="1">
    <location>
        <begin position="1"/>
        <end position="30"/>
    </location>
</feature>
<evidence type="ECO:0000313" key="3">
    <source>
        <dbReference type="EMBL" id="XCH76246.1"/>
    </source>
</evidence>
<keyword evidence="1" id="KW-0732">Signal</keyword>
<feature type="chain" id="PRO_5043288856" evidence="1">
    <location>
        <begin position="31"/>
        <end position="420"/>
    </location>
</feature>
<accession>A0AAU7MDE2</accession>
<dbReference type="EMBL" id="CP157762">
    <property type="protein sequence ID" value="XBP95543.1"/>
    <property type="molecule type" value="Genomic_DNA"/>
</dbReference>
<dbReference type="AlphaFoldDB" id="A0AAU7MDE2"/>
<evidence type="ECO:0000313" key="2">
    <source>
        <dbReference type="EMBL" id="XBP95543.1"/>
    </source>
</evidence>
<proteinExistence type="predicted"/>
<reference evidence="3" key="2">
    <citation type="submission" date="2024-06" db="EMBL/GenBank/DDBJ databases">
        <title>Micromonospora mangrovi CCTCC AA 2012012 genome sequences.</title>
        <authorList>
            <person name="Gao J."/>
        </authorList>
    </citation>
    <scope>NUCLEOTIDE SEQUENCE</scope>
    <source>
        <strain evidence="3">CCTCC AA 2012012</strain>
    </source>
</reference>
<dbReference type="EMBL" id="CP159342">
    <property type="protein sequence ID" value="XCH76246.1"/>
    <property type="molecule type" value="Genomic_DNA"/>
</dbReference>
<organism evidence="2">
    <name type="scientific">Micromonospora sp. CCTCC AA 2012012</name>
    <dbReference type="NCBI Taxonomy" id="3111921"/>
    <lineage>
        <taxon>Bacteria</taxon>
        <taxon>Bacillati</taxon>
        <taxon>Actinomycetota</taxon>
        <taxon>Actinomycetes</taxon>
        <taxon>Micromonosporales</taxon>
        <taxon>Micromonosporaceae</taxon>
        <taxon>Micromonospora</taxon>
    </lineage>
</organism>
<protein>
    <submittedName>
        <fullName evidence="2">Uncharacterized protein</fullName>
    </submittedName>
</protein>
<sequence length="420" mass="44019">MFLRNRARVGLFAAAGMLAGLTGTAAPAMAAPAPAAVGYTAVEGVRTLTFLNAPERLLYGEDTDRDLIYRGSLDPGAHRVFFEHGNYSGTPFVYGILLQNTSGCDLTFKVDRKGYGTYPGAGVGAAAPLATMLNGNGAETAKSLPRNTSAWLFTATAPANAFFTGAIDLNTTRVVSSCVGGAVFVKVGVFSALPTASAAAALPYRGADNGDGLHNDRKVYDGRVTVPYGVNRHANEVVAQNIDYTIDASTPLNQNFPVSYGGVTRDRWTTNATPSRKPAAIGNDMLSVWMPLSSSSFTLTEINPFELDPRNSDGTTGNLANWGVVETNTGRITNNTGVAHTVRYVLRQGDTGGNVRFAHRCSVNGAAAAWTSVDMPAGTPAKTKECVIPVPAYGSATYSVSQVLGGPSIGVLENYLVMTA</sequence>
<name>A0AAU7MDE2_9ACTN</name>